<evidence type="ECO:0000256" key="3">
    <source>
        <dbReference type="ARBA" id="ARBA00022777"/>
    </source>
</evidence>
<dbReference type="PANTHER" id="PTHR37419:SF8">
    <property type="entry name" value="TOXIN YJJJ"/>
    <property type="match status" value="1"/>
</dbReference>
<keyword evidence="3 5" id="KW-0418">Kinase</keyword>
<dbReference type="InterPro" id="IPR012893">
    <property type="entry name" value="HipA-like_C"/>
</dbReference>
<evidence type="ECO:0000256" key="1">
    <source>
        <dbReference type="ARBA" id="ARBA00010164"/>
    </source>
</evidence>
<dbReference type="GO" id="GO:0004674">
    <property type="term" value="F:protein serine/threonine kinase activity"/>
    <property type="evidence" value="ECO:0007669"/>
    <property type="project" value="UniProtKB-EC"/>
</dbReference>
<dbReference type="RefSeq" id="WP_245348116.1">
    <property type="nucleotide sequence ID" value="NZ_BAAAMI010000017.1"/>
</dbReference>
<proteinExistence type="inferred from homology"/>
<protein>
    <submittedName>
        <fullName evidence="5">Serine/threonine-protein kinase HipA</fullName>
        <ecNumber evidence="5">2.7.11.1</ecNumber>
    </submittedName>
</protein>
<dbReference type="InterPro" id="IPR052028">
    <property type="entry name" value="HipA_Ser/Thr_kinase"/>
</dbReference>
<comment type="similarity">
    <text evidence="1">Belongs to the HipA Ser/Thr kinase family.</text>
</comment>
<sequence>MVNDKTRQGALRFRENGNFLSTWGESAGIGDVTGLAAEARTYEETGVIDERNSLLIGAGSSAGGAQPKAWIRDDDGTMLLAKFPKTSDRGNVQLWEMVAMVLQQRAGIRVQPSRLMRLNSHSQIFLTERFDRVGETRIPYMSARTALQLDTYEHPNYVKLAREIALISASPTEDANEMFSRAAFGAMVNNIDDHMRNHGLLRHQSGWRLSPSFDVNPMRSGTSETPLVPDGDVSDRNVLELLDHLDSFRLTRAAAVDRLRAINAAVSHWAQDALALGAESDETESMKPAFEGANRGRVQKLNAGAEPTVIDLAPGEGTRSVTGPPTAERIWIGPHYRGEKLVPGHFRTKPQRS</sequence>
<gene>
    <name evidence="5" type="ORF">JOF46_002546</name>
</gene>
<dbReference type="EMBL" id="JAGIOE010000001">
    <property type="protein sequence ID" value="MBP2374634.1"/>
    <property type="molecule type" value="Genomic_DNA"/>
</dbReference>
<reference evidence="5 6" key="1">
    <citation type="submission" date="2021-03" db="EMBL/GenBank/DDBJ databases">
        <title>Sequencing the genomes of 1000 actinobacteria strains.</title>
        <authorList>
            <person name="Klenk H.-P."/>
        </authorList>
    </citation>
    <scope>NUCLEOTIDE SEQUENCE [LARGE SCALE GENOMIC DNA]</scope>
    <source>
        <strain evidence="5 6">DSM 15454</strain>
    </source>
</reference>
<evidence type="ECO:0000259" key="4">
    <source>
        <dbReference type="Pfam" id="PF07804"/>
    </source>
</evidence>
<evidence type="ECO:0000313" key="6">
    <source>
        <dbReference type="Proteomes" id="UP000766570"/>
    </source>
</evidence>
<organism evidence="5 6">
    <name type="scientific">Paeniglutamicibacter psychrophenolicus</name>
    <dbReference type="NCBI Taxonomy" id="257454"/>
    <lineage>
        <taxon>Bacteria</taxon>
        <taxon>Bacillati</taxon>
        <taxon>Actinomycetota</taxon>
        <taxon>Actinomycetes</taxon>
        <taxon>Micrococcales</taxon>
        <taxon>Micrococcaceae</taxon>
        <taxon>Paeniglutamicibacter</taxon>
    </lineage>
</organism>
<dbReference type="Pfam" id="PF07804">
    <property type="entry name" value="HipA_C"/>
    <property type="match status" value="1"/>
</dbReference>
<dbReference type="Proteomes" id="UP000766570">
    <property type="component" value="Unassembled WGS sequence"/>
</dbReference>
<evidence type="ECO:0000313" key="5">
    <source>
        <dbReference type="EMBL" id="MBP2374634.1"/>
    </source>
</evidence>
<feature type="domain" description="HipA-like C-terminal" evidence="4">
    <location>
        <begin position="60"/>
        <end position="269"/>
    </location>
</feature>
<dbReference type="EC" id="2.7.11.1" evidence="5"/>
<accession>A0ABS4WGC0</accession>
<name>A0ABS4WGC0_9MICC</name>
<keyword evidence="2 5" id="KW-0808">Transferase</keyword>
<dbReference type="PANTHER" id="PTHR37419">
    <property type="entry name" value="SERINE/THREONINE-PROTEIN KINASE TOXIN HIPA"/>
    <property type="match status" value="1"/>
</dbReference>
<keyword evidence="6" id="KW-1185">Reference proteome</keyword>
<comment type="caution">
    <text evidence="5">The sequence shown here is derived from an EMBL/GenBank/DDBJ whole genome shotgun (WGS) entry which is preliminary data.</text>
</comment>
<evidence type="ECO:0000256" key="2">
    <source>
        <dbReference type="ARBA" id="ARBA00022679"/>
    </source>
</evidence>